<reference evidence="2" key="1">
    <citation type="submission" date="2016-11" db="UniProtKB">
        <authorList>
            <consortium name="WormBaseParasite"/>
        </authorList>
    </citation>
    <scope>IDENTIFICATION</scope>
</reference>
<dbReference type="WBParaSite" id="L893_g8823.t1">
    <property type="protein sequence ID" value="L893_g8823.t1"/>
    <property type="gene ID" value="L893_g8823"/>
</dbReference>
<accession>A0A1I8ASV0</accession>
<organism evidence="1 2">
    <name type="scientific">Steinernema glaseri</name>
    <dbReference type="NCBI Taxonomy" id="37863"/>
    <lineage>
        <taxon>Eukaryota</taxon>
        <taxon>Metazoa</taxon>
        <taxon>Ecdysozoa</taxon>
        <taxon>Nematoda</taxon>
        <taxon>Chromadorea</taxon>
        <taxon>Rhabditida</taxon>
        <taxon>Tylenchina</taxon>
        <taxon>Panagrolaimomorpha</taxon>
        <taxon>Strongyloidoidea</taxon>
        <taxon>Steinernematidae</taxon>
        <taxon>Steinernema</taxon>
    </lineage>
</organism>
<dbReference type="AlphaFoldDB" id="A0A1I8ASV0"/>
<dbReference type="Proteomes" id="UP000095287">
    <property type="component" value="Unplaced"/>
</dbReference>
<keyword evidence="1" id="KW-1185">Reference proteome</keyword>
<name>A0A1I8ASV0_9BILA</name>
<evidence type="ECO:0000313" key="1">
    <source>
        <dbReference type="Proteomes" id="UP000095287"/>
    </source>
</evidence>
<sequence length="121" mass="13848">MSTLWRVVISRIVSLFKSYCRQILIREGPELLEGTASSRFGQSEPLIPFKCSRVLRTPNSRRSEGLLVARCVHLSKTEADIERRLLDSSEPLRVTTHVNDFFCFKTLSHARLDKRSVPLCS</sequence>
<protein>
    <submittedName>
        <fullName evidence="2">Uncharacterized protein</fullName>
    </submittedName>
</protein>
<proteinExistence type="predicted"/>
<evidence type="ECO:0000313" key="2">
    <source>
        <dbReference type="WBParaSite" id="L893_g8823.t1"/>
    </source>
</evidence>